<sequence length="216" mass="24903">MRFDIFKALIEGCESSVQEYCLYRDGAVSINKPTVRLYSVEDIEERYNPDLFIQMLIDLDWHEMLSIIEFYLDVGPIDADEVNQLFEYHKVAYRIESGYLGSKDQVVVYYSELIDDNNQVLDIDIPYKAVKESIEAARNYLTNPQNIDIANSIKSSVNAVEGYLKGYFSDKGKKLGTLGDCIKELKNDNSYPTNIISCLKQLYIYRNQTDDLLPLK</sequence>
<reference evidence="1 2" key="1">
    <citation type="submission" date="2023-04" db="EMBL/GenBank/DDBJ databases">
        <authorList>
            <person name="Hsu D."/>
        </authorList>
    </citation>
    <scope>NUCLEOTIDE SEQUENCE [LARGE SCALE GENOMIC DNA]</scope>
    <source>
        <strain evidence="1 2">MK1</strain>
    </source>
</reference>
<organism evidence="1 2">
    <name type="scientific">Metallumcola ferriviriculae</name>
    <dbReference type="NCBI Taxonomy" id="3039180"/>
    <lineage>
        <taxon>Bacteria</taxon>
        <taxon>Bacillati</taxon>
        <taxon>Bacillota</taxon>
        <taxon>Clostridia</taxon>
        <taxon>Neomoorellales</taxon>
        <taxon>Desulfitibacteraceae</taxon>
        <taxon>Metallumcola</taxon>
    </lineage>
</organism>
<dbReference type="RefSeq" id="WP_366924637.1">
    <property type="nucleotide sequence ID" value="NZ_CP121694.1"/>
</dbReference>
<evidence type="ECO:0000313" key="1">
    <source>
        <dbReference type="EMBL" id="WRO21807.1"/>
    </source>
</evidence>
<proteinExistence type="predicted"/>
<dbReference type="EMBL" id="CP121694">
    <property type="protein sequence ID" value="WRO21807.1"/>
    <property type="molecule type" value="Genomic_DNA"/>
</dbReference>
<dbReference type="KEGG" id="dbc:MFMK1_001628"/>
<protein>
    <submittedName>
        <fullName evidence="1">Uncharacterized protein</fullName>
    </submittedName>
</protein>
<accession>A0AAU0UMM4</accession>
<name>A0AAU0UMM4_9FIRM</name>
<keyword evidence="2" id="KW-1185">Reference proteome</keyword>
<dbReference type="AlphaFoldDB" id="A0AAU0UMM4"/>
<gene>
    <name evidence="1" type="ORF">MFMK1_001628</name>
</gene>
<dbReference type="Proteomes" id="UP001329915">
    <property type="component" value="Chromosome"/>
</dbReference>
<evidence type="ECO:0000313" key="2">
    <source>
        <dbReference type="Proteomes" id="UP001329915"/>
    </source>
</evidence>